<feature type="transmembrane region" description="Helical" evidence="1">
    <location>
        <begin position="194"/>
        <end position="215"/>
    </location>
</feature>
<organism evidence="2 3">
    <name type="scientific">Actinomadura harenae</name>
    <dbReference type="NCBI Taxonomy" id="2483351"/>
    <lineage>
        <taxon>Bacteria</taxon>
        <taxon>Bacillati</taxon>
        <taxon>Actinomycetota</taxon>
        <taxon>Actinomycetes</taxon>
        <taxon>Streptosporangiales</taxon>
        <taxon>Thermomonosporaceae</taxon>
        <taxon>Actinomadura</taxon>
    </lineage>
</organism>
<reference evidence="2 3" key="1">
    <citation type="submission" date="2018-10" db="EMBL/GenBank/DDBJ databases">
        <title>Isolation from soil.</title>
        <authorList>
            <person name="Hu J."/>
        </authorList>
    </citation>
    <scope>NUCLEOTIDE SEQUENCE [LARGE SCALE GENOMIC DNA]</scope>
    <source>
        <strain evidence="2 3">NEAU-Ht49</strain>
    </source>
</reference>
<feature type="transmembrane region" description="Helical" evidence="1">
    <location>
        <begin position="126"/>
        <end position="147"/>
    </location>
</feature>
<feature type="transmembrane region" description="Helical" evidence="1">
    <location>
        <begin position="368"/>
        <end position="391"/>
    </location>
</feature>
<evidence type="ECO:0000313" key="3">
    <source>
        <dbReference type="Proteomes" id="UP000282674"/>
    </source>
</evidence>
<keyword evidence="1" id="KW-0472">Membrane</keyword>
<dbReference type="RefSeq" id="WP_122198990.1">
    <property type="nucleotide sequence ID" value="NZ_JBHSKC010000001.1"/>
</dbReference>
<evidence type="ECO:0000313" key="2">
    <source>
        <dbReference type="EMBL" id="RMI37306.1"/>
    </source>
</evidence>
<proteinExistence type="predicted"/>
<feature type="transmembrane region" description="Helical" evidence="1">
    <location>
        <begin position="84"/>
        <end position="101"/>
    </location>
</feature>
<feature type="transmembrane region" description="Helical" evidence="1">
    <location>
        <begin position="336"/>
        <end position="356"/>
    </location>
</feature>
<name>A0A3M2LJJ7_9ACTN</name>
<keyword evidence="3" id="KW-1185">Reference proteome</keyword>
<dbReference type="Proteomes" id="UP000282674">
    <property type="component" value="Unassembled WGS sequence"/>
</dbReference>
<evidence type="ECO:0000256" key="1">
    <source>
        <dbReference type="SAM" id="Phobius"/>
    </source>
</evidence>
<comment type="caution">
    <text evidence="2">The sequence shown here is derived from an EMBL/GenBank/DDBJ whole genome shotgun (WGS) entry which is preliminary data.</text>
</comment>
<dbReference type="OrthoDB" id="3463898at2"/>
<accession>A0A3M2LJJ7</accession>
<keyword evidence="1" id="KW-0812">Transmembrane</keyword>
<evidence type="ECO:0008006" key="4">
    <source>
        <dbReference type="Google" id="ProtNLM"/>
    </source>
</evidence>
<feature type="transmembrane region" description="Helical" evidence="1">
    <location>
        <begin position="159"/>
        <end position="182"/>
    </location>
</feature>
<dbReference type="AlphaFoldDB" id="A0A3M2LJJ7"/>
<protein>
    <recommendedName>
        <fullName evidence="4">DUF3367 domain-containing protein</fullName>
    </recommendedName>
</protein>
<feature type="transmembrane region" description="Helical" evidence="1">
    <location>
        <begin position="260"/>
        <end position="280"/>
    </location>
</feature>
<dbReference type="EMBL" id="RFFG01000110">
    <property type="protein sequence ID" value="RMI37306.1"/>
    <property type="molecule type" value="Genomic_DNA"/>
</dbReference>
<feature type="transmembrane region" description="Helical" evidence="1">
    <location>
        <begin position="292"/>
        <end position="316"/>
    </location>
</feature>
<feature type="transmembrane region" description="Helical" evidence="1">
    <location>
        <begin position="545"/>
        <end position="564"/>
    </location>
</feature>
<gene>
    <name evidence="2" type="ORF">EBO15_36245</name>
</gene>
<sequence>MTDGTTARARHGAAALTGLVLGLLALGPGLARGFLLSYDMVAVPRQPLTALTFGLTGTLPRHVPSDAFVAALSAVLPGDLVQKALLLAVFVLGCAGAAALVPTRRALPRLAAGVCYVWNPYVAERLVLGHWALLLGYAALPWAVAAASTEGTRRVVRALVPAAIGGFAAMAVAGLPAVAVAACAPGDRKRRARAVAGAVAVVAALSLPWLVTGWLRPSGVPGAPSAVDAFAPRADTPFGALGSLLLTGGAWNAEVVPQGYGTGVPVFCWALLVLVSLAAFAARMRRTDRPAWAFGLSAAAVAGFGAAAFGVVAAPALKRLIEVWSGFAVLRDGQQYTAPLVLVIAVGAGLAADALVRLVRPRERDAPAGGVAVMVAVMVAVLPVVLLPSLALGAGGRLRPVEYPDGWDTAREIVRTDPVPGDVVVLPWATYRSYPWNGGRTSLDALPRYLDRRVVTRDAVVVGSTTVPAEDPVARRLDPVVAGGGPLVPALRAAGVRYVALDAETGPDAPWRARLAGAEPVLPGPALALYRIPDPARPDEARAPLVPTVMSWIVMVSLIAWSFVTRGTTVTRHISRIPRRGRAP</sequence>
<keyword evidence="1" id="KW-1133">Transmembrane helix</keyword>